<reference evidence="2 3" key="1">
    <citation type="submission" date="2016-04" db="EMBL/GenBank/DDBJ databases">
        <title>Comparative Genomics and Epigenetics of Sporosarcina ureae.</title>
        <authorList>
            <person name="Oliver A.S."/>
            <person name="Cooper K.K."/>
        </authorList>
    </citation>
    <scope>NUCLEOTIDE SEQUENCE [LARGE SCALE GENOMIC DNA]</scope>
    <source>
        <strain evidence="2 3">S204</strain>
    </source>
</reference>
<keyword evidence="1" id="KW-1133">Transmembrane helix</keyword>
<feature type="transmembrane region" description="Helical" evidence="1">
    <location>
        <begin position="29"/>
        <end position="47"/>
    </location>
</feature>
<evidence type="ECO:0000256" key="1">
    <source>
        <dbReference type="SAM" id="Phobius"/>
    </source>
</evidence>
<dbReference type="EMBL" id="CP015108">
    <property type="protein sequence ID" value="ARF14726.1"/>
    <property type="molecule type" value="Genomic_DNA"/>
</dbReference>
<protein>
    <recommendedName>
        <fullName evidence="4">TM2 domain-containing protein</fullName>
    </recommendedName>
</protein>
<keyword evidence="1" id="KW-0812">Transmembrane</keyword>
<evidence type="ECO:0000313" key="3">
    <source>
        <dbReference type="Proteomes" id="UP000192486"/>
    </source>
</evidence>
<dbReference type="RefSeq" id="WP_037561676.1">
    <property type="nucleotide sequence ID" value="NZ_CP015108.1"/>
</dbReference>
<organism evidence="2 3">
    <name type="scientific">Sporosarcina ureae</name>
    <dbReference type="NCBI Taxonomy" id="1571"/>
    <lineage>
        <taxon>Bacteria</taxon>
        <taxon>Bacillati</taxon>
        <taxon>Bacillota</taxon>
        <taxon>Bacilli</taxon>
        <taxon>Bacillales</taxon>
        <taxon>Caryophanaceae</taxon>
        <taxon>Sporosarcina</taxon>
    </lineage>
</organism>
<proteinExistence type="predicted"/>
<gene>
    <name evidence="2" type="ORF">SporoS204_11555</name>
</gene>
<evidence type="ECO:0000313" key="2">
    <source>
        <dbReference type="EMBL" id="ARF14726.1"/>
    </source>
</evidence>
<keyword evidence="3" id="KW-1185">Reference proteome</keyword>
<keyword evidence="1" id="KW-0472">Membrane</keyword>
<evidence type="ECO:0008006" key="4">
    <source>
        <dbReference type="Google" id="ProtNLM"/>
    </source>
</evidence>
<feature type="transmembrane region" description="Helical" evidence="1">
    <location>
        <begin position="84"/>
        <end position="105"/>
    </location>
</feature>
<accession>A0ABN4YV86</accession>
<sequence length="140" mass="16709">MDYISKKGMTYEEVMQLQYEYNNRKKTNAITYVLLIFFGNYFLHRFYLGITPYAIFGAIYTLLLNGVIIYFIRDAYINQMTIDYILFLLMHPHFIILPLIPYLWLLLDLFRVPQLVDYANHQSELALVRAIKRSRDTPGH</sequence>
<feature type="transmembrane region" description="Helical" evidence="1">
    <location>
        <begin position="53"/>
        <end position="72"/>
    </location>
</feature>
<name>A0ABN4YV86_SPOUR</name>
<dbReference type="Proteomes" id="UP000192486">
    <property type="component" value="Chromosome"/>
</dbReference>